<proteinExistence type="predicted"/>
<gene>
    <name evidence="3" type="primary">larA_4</name>
    <name evidence="3" type="ORF">SPACI_008410</name>
</gene>
<dbReference type="Gene3D" id="3.90.226.30">
    <property type="match status" value="1"/>
</dbReference>
<reference evidence="3" key="1">
    <citation type="submission" date="2024-05" db="EMBL/GenBank/DDBJ databases">
        <title>Isolation and characterization of Sporomusa carbonis sp. nov., a carboxydotrophic hydrogenogen in the genus of Sporomusa isolated from a charcoal burning pile.</title>
        <authorList>
            <person name="Boeer T."/>
            <person name="Rosenbaum F."/>
            <person name="Eysell L."/>
            <person name="Mueller V."/>
            <person name="Daniel R."/>
            <person name="Poehlein A."/>
        </authorList>
    </citation>
    <scope>NUCLEOTIDE SEQUENCE [LARGE SCALE GENOMIC DNA]</scope>
    <source>
        <strain evidence="3">DSM 3132</strain>
    </source>
</reference>
<dbReference type="InterPro" id="IPR047926">
    <property type="entry name" value="Ni_dep_LarA"/>
</dbReference>
<dbReference type="GO" id="GO:0050043">
    <property type="term" value="F:lactate racemase activity"/>
    <property type="evidence" value="ECO:0007669"/>
    <property type="project" value="UniProtKB-EC"/>
</dbReference>
<feature type="domain" description="LarA-like N-terminal" evidence="1">
    <location>
        <begin position="8"/>
        <end position="212"/>
    </location>
</feature>
<accession>A0ABZ3IYS3</accession>
<dbReference type="EC" id="5.1.2.1" evidence="3"/>
<evidence type="ECO:0000259" key="1">
    <source>
        <dbReference type="Pfam" id="PF09861"/>
    </source>
</evidence>
<dbReference type="Pfam" id="PF09861">
    <property type="entry name" value="Lar_N"/>
    <property type="match status" value="1"/>
</dbReference>
<keyword evidence="3" id="KW-0413">Isomerase</keyword>
<organism evidence="3 4">
    <name type="scientific">Sporomusa acidovorans (strain ATCC 49682 / DSM 3132 / Mol)</name>
    <dbReference type="NCBI Taxonomy" id="1123286"/>
    <lineage>
        <taxon>Bacteria</taxon>
        <taxon>Bacillati</taxon>
        <taxon>Bacillota</taxon>
        <taxon>Negativicutes</taxon>
        <taxon>Selenomonadales</taxon>
        <taxon>Sporomusaceae</taxon>
        <taxon>Sporomusa</taxon>
    </lineage>
</organism>
<dbReference type="PANTHER" id="PTHR33171:SF17">
    <property type="entry name" value="LARA-LIKE N-TERMINAL DOMAIN-CONTAINING PROTEIN"/>
    <property type="match status" value="1"/>
</dbReference>
<feature type="domain" description="Lactate racemase C-terminal" evidence="2">
    <location>
        <begin position="272"/>
        <end position="424"/>
    </location>
</feature>
<dbReference type="Proteomes" id="UP000216052">
    <property type="component" value="Chromosome"/>
</dbReference>
<dbReference type="EMBL" id="CP155571">
    <property type="protein sequence ID" value="XFO70841.1"/>
    <property type="molecule type" value="Genomic_DNA"/>
</dbReference>
<evidence type="ECO:0000259" key="2">
    <source>
        <dbReference type="Pfam" id="PF21113"/>
    </source>
</evidence>
<dbReference type="InterPro" id="IPR048520">
    <property type="entry name" value="LarA_C"/>
</dbReference>
<evidence type="ECO:0000313" key="3">
    <source>
        <dbReference type="EMBL" id="XFO70841.1"/>
    </source>
</evidence>
<dbReference type="Gene3D" id="3.40.50.11440">
    <property type="match status" value="1"/>
</dbReference>
<keyword evidence="4" id="KW-1185">Reference proteome</keyword>
<evidence type="ECO:0000313" key="4">
    <source>
        <dbReference type="Proteomes" id="UP000216052"/>
    </source>
</evidence>
<dbReference type="NCBIfam" id="NF033504">
    <property type="entry name" value="Ni_dep_LarA"/>
    <property type="match status" value="1"/>
</dbReference>
<dbReference type="InterPro" id="IPR018657">
    <property type="entry name" value="LarA-like_N"/>
</dbReference>
<dbReference type="Pfam" id="PF21113">
    <property type="entry name" value="LarA_C"/>
    <property type="match status" value="1"/>
</dbReference>
<name>A0ABZ3IYS3_SPOA4</name>
<dbReference type="InterPro" id="IPR043166">
    <property type="entry name" value="LarA-like_C"/>
</dbReference>
<dbReference type="PANTHER" id="PTHR33171">
    <property type="entry name" value="LAR_N DOMAIN-CONTAINING PROTEIN"/>
    <property type="match status" value="1"/>
</dbReference>
<protein>
    <submittedName>
        <fullName evidence="3">Lactate racemase</fullName>
        <ecNumber evidence="3">5.1.2.1</ecNumber>
    </submittedName>
</protein>
<sequence>MTTIKIPYGKTFMEANVAEERIEAVLESSAHHYRPEAAEAELVKQSLEHPVGSRRLRDLAKGCHKIVIIASDHTRPVPTKIMAPQMLAEIRSTNPEADITFLIATGFHRASTQQELLDKFGDDIMKNEKIVVHNCWDKDNLVDIGKLPSGGALVINKLAMEADLLISEGFIEPHLFAGFSGGRKSILPGIVSGVTVMANHCAKFIAHEKARVGILDGNPIHIDMLYAAQQAKLAFILNVVIDADKRIIKAFAGDREQAHIAGCKFVSGLAKVAAKPADIVITSNGGYPLDQNIYQLVKGLSSAEATCKPGGVIIICAACNDGHGGDTFYKWFQEAPGGAMEIMDKIMKIPSESTIPDQWAAQIIARVLLKHTVILVTDQCDHQIAKTIGMKTAYTLEAALKTAGQIAGSHSKITVIPDGVAVIV</sequence>
<dbReference type="InterPro" id="IPR048068">
    <property type="entry name" value="LarA-like"/>
</dbReference>